<feature type="domain" description="PPM-type phosphatase" evidence="2">
    <location>
        <begin position="2"/>
        <end position="82"/>
    </location>
</feature>
<evidence type="ECO:0000259" key="2">
    <source>
        <dbReference type="Pfam" id="PF07228"/>
    </source>
</evidence>
<dbReference type="Pfam" id="PF07228">
    <property type="entry name" value="SpoIIE"/>
    <property type="match status" value="1"/>
</dbReference>
<dbReference type="GO" id="GO:0016791">
    <property type="term" value="F:phosphatase activity"/>
    <property type="evidence" value="ECO:0007669"/>
    <property type="project" value="TreeGrafter"/>
</dbReference>
<proteinExistence type="predicted"/>
<organism evidence="3">
    <name type="scientific">marine sediment metagenome</name>
    <dbReference type="NCBI Taxonomy" id="412755"/>
    <lineage>
        <taxon>unclassified sequences</taxon>
        <taxon>metagenomes</taxon>
        <taxon>ecological metagenomes</taxon>
    </lineage>
</organism>
<protein>
    <recommendedName>
        <fullName evidence="2">PPM-type phosphatase domain-containing protein</fullName>
    </recommendedName>
</protein>
<dbReference type="InterPro" id="IPR036457">
    <property type="entry name" value="PPM-type-like_dom_sf"/>
</dbReference>
<dbReference type="SUPFAM" id="SSF81606">
    <property type="entry name" value="PP2C-like"/>
    <property type="match status" value="1"/>
</dbReference>
<evidence type="ECO:0000256" key="1">
    <source>
        <dbReference type="ARBA" id="ARBA00022801"/>
    </source>
</evidence>
<sequence>DDMDWEQKAVALNKGDVLVLYTDGISEAQNKQGDFYGENRMLDVLKANQNSTALQIQDSIMNDISKFMNEAPMLDDLTLMIIVCG</sequence>
<gene>
    <name evidence="3" type="ORF">S03H2_26138</name>
</gene>
<dbReference type="EMBL" id="BARU01015030">
    <property type="protein sequence ID" value="GAH39499.1"/>
    <property type="molecule type" value="Genomic_DNA"/>
</dbReference>
<comment type="caution">
    <text evidence="3">The sequence shown here is derived from an EMBL/GenBank/DDBJ whole genome shotgun (WGS) entry which is preliminary data.</text>
</comment>
<accession>X1GD42</accession>
<dbReference type="Gene3D" id="3.60.40.10">
    <property type="entry name" value="PPM-type phosphatase domain"/>
    <property type="match status" value="1"/>
</dbReference>
<keyword evidence="1" id="KW-0378">Hydrolase</keyword>
<dbReference type="PANTHER" id="PTHR43156:SF2">
    <property type="entry name" value="STAGE II SPORULATION PROTEIN E"/>
    <property type="match status" value="1"/>
</dbReference>
<evidence type="ECO:0000313" key="3">
    <source>
        <dbReference type="EMBL" id="GAH39499.1"/>
    </source>
</evidence>
<dbReference type="AlphaFoldDB" id="X1GD42"/>
<feature type="non-terminal residue" evidence="3">
    <location>
        <position position="1"/>
    </location>
</feature>
<name>X1GD42_9ZZZZ</name>
<dbReference type="InterPro" id="IPR052016">
    <property type="entry name" value="Bact_Sigma-Reg"/>
</dbReference>
<dbReference type="InterPro" id="IPR001932">
    <property type="entry name" value="PPM-type_phosphatase-like_dom"/>
</dbReference>
<reference evidence="3" key="1">
    <citation type="journal article" date="2014" name="Front. Microbiol.">
        <title>High frequency of phylogenetically diverse reductive dehalogenase-homologous genes in deep subseafloor sedimentary metagenomes.</title>
        <authorList>
            <person name="Kawai M."/>
            <person name="Futagami T."/>
            <person name="Toyoda A."/>
            <person name="Takaki Y."/>
            <person name="Nishi S."/>
            <person name="Hori S."/>
            <person name="Arai W."/>
            <person name="Tsubouchi T."/>
            <person name="Morono Y."/>
            <person name="Uchiyama I."/>
            <person name="Ito T."/>
            <person name="Fujiyama A."/>
            <person name="Inagaki F."/>
            <person name="Takami H."/>
        </authorList>
    </citation>
    <scope>NUCLEOTIDE SEQUENCE</scope>
    <source>
        <strain evidence="3">Expedition CK06-06</strain>
    </source>
</reference>
<dbReference type="PANTHER" id="PTHR43156">
    <property type="entry name" value="STAGE II SPORULATION PROTEIN E-RELATED"/>
    <property type="match status" value="1"/>
</dbReference>